<accession>A0A9W5TXY8</accession>
<dbReference type="PANTHER" id="PTHR23088">
    <property type="entry name" value="NITRILASE-RELATED"/>
    <property type="match status" value="1"/>
</dbReference>
<dbReference type="InterPro" id="IPR000182">
    <property type="entry name" value="GNAT_dom"/>
</dbReference>
<dbReference type="InterPro" id="IPR036526">
    <property type="entry name" value="C-N_Hydrolase_sf"/>
</dbReference>
<feature type="domain" description="CN hydrolase" evidence="1">
    <location>
        <begin position="229"/>
        <end position="484"/>
    </location>
</feature>
<sequence length="507" mass="58138">MPKIDQADYEKEIAVCPIEHGDIDEIIAMAKIGFANPEIPFTREHYESHLRIFPEGQVCIKYDGKIIGSCSSLIVNFNDYNEEHTIDEITDDGYIRNHNPKGLNLYGTDVVVHPDYRHMKIGRRLYEARRRICQKFNLKSIVFGGRIPNYHKYADKLSPEEYVKQVIDKNLYDPVLNFQLMNGFEFKRILPNYLPDDHDSLEYATLMEWHNPDYIPSPSVYNYKHSLPVRISAIQYPMKEIESFKDFAAQSEYYVDASSKVRSDFVVFPELFTMQLLSFLGETVPSKQVRKVATYIGDYIQLFSNLAIRYSINIVAGSQVVAENDSVYNVAYLFHRNGTIDKQYKLHISPDERKWWGIQSGKEVNLFDTDCGKVAMLTGYDIQFPELARIVVERGAQMIFTPFTATDKQGYLRIRYCAQARAVENQAIVITAGAVGNLTQVYHMNTHYAQSAIFSPIDYALSENGIIGESDPNTETMVVGEVDLESLRRNRLIGTVTPLKDSRNDIK</sequence>
<protein>
    <submittedName>
        <fullName evidence="3">Hydrolase YhcX</fullName>
    </submittedName>
</protein>
<dbReference type="SUPFAM" id="SSF55729">
    <property type="entry name" value="Acyl-CoA N-acyltransferases (Nat)"/>
    <property type="match status" value="1"/>
</dbReference>
<dbReference type="CDD" id="cd07574">
    <property type="entry name" value="nitrilase_Rim1_like"/>
    <property type="match status" value="1"/>
</dbReference>
<dbReference type="GO" id="GO:0016747">
    <property type="term" value="F:acyltransferase activity, transferring groups other than amino-acyl groups"/>
    <property type="evidence" value="ECO:0007669"/>
    <property type="project" value="InterPro"/>
</dbReference>
<dbReference type="PANTHER" id="PTHR23088:SF50">
    <property type="entry name" value="HYDROLASE YHCX"/>
    <property type="match status" value="1"/>
</dbReference>
<dbReference type="Pfam" id="PF00583">
    <property type="entry name" value="Acetyltransf_1"/>
    <property type="match status" value="1"/>
</dbReference>
<evidence type="ECO:0000259" key="1">
    <source>
        <dbReference type="PROSITE" id="PS50263"/>
    </source>
</evidence>
<feature type="domain" description="N-acetyltransferase" evidence="2">
    <location>
        <begin position="13"/>
        <end position="208"/>
    </location>
</feature>
<evidence type="ECO:0000313" key="3">
    <source>
        <dbReference type="EMBL" id="GGB40733.1"/>
    </source>
</evidence>
<evidence type="ECO:0000313" key="4">
    <source>
        <dbReference type="Proteomes" id="UP000621492"/>
    </source>
</evidence>
<dbReference type="AlphaFoldDB" id="A0A9W5TXY8"/>
<dbReference type="CDD" id="cd04301">
    <property type="entry name" value="NAT_SF"/>
    <property type="match status" value="1"/>
</dbReference>
<dbReference type="GO" id="GO:0016787">
    <property type="term" value="F:hydrolase activity"/>
    <property type="evidence" value="ECO:0007669"/>
    <property type="project" value="UniProtKB-KW"/>
</dbReference>
<gene>
    <name evidence="3" type="primary">yhcX</name>
    <name evidence="3" type="ORF">GCM10011409_17790</name>
</gene>
<dbReference type="InterPro" id="IPR003010">
    <property type="entry name" value="C-N_Hydrolase"/>
</dbReference>
<name>A0A9W5TXY8_9BACI</name>
<keyword evidence="4" id="KW-1185">Reference proteome</keyword>
<dbReference type="InterPro" id="IPR016181">
    <property type="entry name" value="Acyl_CoA_acyltransferase"/>
</dbReference>
<comment type="caution">
    <text evidence="3">The sequence shown here is derived from an EMBL/GenBank/DDBJ whole genome shotgun (WGS) entry which is preliminary data.</text>
</comment>
<reference evidence="3" key="1">
    <citation type="journal article" date="2014" name="Int. J. Syst. Evol. Microbiol.">
        <title>Complete genome sequence of Corynebacterium casei LMG S-19264T (=DSM 44701T), isolated from a smear-ripened cheese.</title>
        <authorList>
            <consortium name="US DOE Joint Genome Institute (JGI-PGF)"/>
            <person name="Walter F."/>
            <person name="Albersmeier A."/>
            <person name="Kalinowski J."/>
            <person name="Ruckert C."/>
        </authorList>
    </citation>
    <scope>NUCLEOTIDE SEQUENCE</scope>
    <source>
        <strain evidence="3">CGMCC 1.15454</strain>
    </source>
</reference>
<dbReference type="PROSITE" id="PS51186">
    <property type="entry name" value="GNAT"/>
    <property type="match status" value="1"/>
</dbReference>
<evidence type="ECO:0000259" key="2">
    <source>
        <dbReference type="PROSITE" id="PS51186"/>
    </source>
</evidence>
<proteinExistence type="predicted"/>
<dbReference type="EMBL" id="BMJD01000011">
    <property type="protein sequence ID" value="GGB40733.1"/>
    <property type="molecule type" value="Genomic_DNA"/>
</dbReference>
<dbReference type="Gene3D" id="3.40.630.30">
    <property type="match status" value="1"/>
</dbReference>
<keyword evidence="3" id="KW-0378">Hydrolase</keyword>
<dbReference type="Pfam" id="PF00795">
    <property type="entry name" value="CN_hydrolase"/>
    <property type="match status" value="1"/>
</dbReference>
<dbReference type="Proteomes" id="UP000621492">
    <property type="component" value="Unassembled WGS sequence"/>
</dbReference>
<organism evidence="3 4">
    <name type="scientific">Lentibacillus populi</name>
    <dbReference type="NCBI Taxonomy" id="1827502"/>
    <lineage>
        <taxon>Bacteria</taxon>
        <taxon>Bacillati</taxon>
        <taxon>Bacillota</taxon>
        <taxon>Bacilli</taxon>
        <taxon>Bacillales</taxon>
        <taxon>Bacillaceae</taxon>
        <taxon>Lentibacillus</taxon>
    </lineage>
</organism>
<dbReference type="RefSeq" id="WP_188724964.1">
    <property type="nucleotide sequence ID" value="NZ_BMJD01000011.1"/>
</dbReference>
<dbReference type="SUPFAM" id="SSF56317">
    <property type="entry name" value="Carbon-nitrogen hydrolase"/>
    <property type="match status" value="1"/>
</dbReference>
<dbReference type="PROSITE" id="PS50263">
    <property type="entry name" value="CN_HYDROLASE"/>
    <property type="match status" value="1"/>
</dbReference>
<reference evidence="3" key="2">
    <citation type="submission" date="2020-09" db="EMBL/GenBank/DDBJ databases">
        <authorList>
            <person name="Sun Q."/>
            <person name="Zhou Y."/>
        </authorList>
    </citation>
    <scope>NUCLEOTIDE SEQUENCE</scope>
    <source>
        <strain evidence="3">CGMCC 1.15454</strain>
    </source>
</reference>
<dbReference type="Gene3D" id="3.60.110.10">
    <property type="entry name" value="Carbon-nitrogen hydrolase"/>
    <property type="match status" value="1"/>
</dbReference>